<dbReference type="KEGG" id="vg:932499"/>
<sequence length="151" mass="17828">MNILHNYLRIRYKNPIDNYIIDLLLNGCGSKDILVLFNIIYTSIKRYKYSIQDLLKRYISHGIVRTNIIKCMIDEGAVLYRYKHVNEYFINIHKVDPKVVEYILKNGVDVVEDDNNTINIMPLFPVCVYNDHDEDVLSILKLCKPYIDDIK</sequence>
<evidence type="ECO:0008006" key="3">
    <source>
        <dbReference type="Google" id="ProtNLM"/>
    </source>
</evidence>
<accession>A0A0K1LDB0</accession>
<proteinExistence type="predicted"/>
<dbReference type="Proteomes" id="UP000157591">
    <property type="component" value="Segment"/>
</dbReference>
<gene>
    <name evidence="1" type="ORF">TT95_00021</name>
</gene>
<organism evidence="1 2">
    <name type="scientific">Camelpox virus</name>
    <dbReference type="NCBI Taxonomy" id="28873"/>
    <lineage>
        <taxon>Viruses</taxon>
        <taxon>Varidnaviria</taxon>
        <taxon>Bamfordvirae</taxon>
        <taxon>Nucleocytoviricota</taxon>
        <taxon>Pokkesviricetes</taxon>
        <taxon>Chitovirales</taxon>
        <taxon>Poxviridae</taxon>
        <taxon>Chordopoxvirinae</taxon>
        <taxon>Orthopoxvirus</taxon>
        <taxon>Orthopoxvirus camelpox</taxon>
    </lineage>
</organism>
<dbReference type="EMBL" id="KP768318">
    <property type="protein sequence ID" value="AKU40379.1"/>
    <property type="molecule type" value="Genomic_DNA"/>
</dbReference>
<evidence type="ECO:0000313" key="2">
    <source>
        <dbReference type="Proteomes" id="UP000157591"/>
    </source>
</evidence>
<protein>
    <recommendedName>
        <fullName evidence="3">Ankyrin-like protein</fullName>
    </recommendedName>
</protein>
<name>A0A0K1LDB0_9POXV</name>
<reference evidence="2" key="1">
    <citation type="submission" date="2015-02" db="EMBL/GenBank/DDBJ databases">
        <title>Draft genome sequence for camelpox virus strain 0408151v.</title>
        <authorList>
            <person name="Knight B.M."/>
            <person name="Bortzner J."/>
            <person name="Roberts D."/>
            <person name="Lin D."/>
            <person name="Hari K."/>
            <person name="Winegar R.A."/>
        </authorList>
    </citation>
    <scope>NUCLEOTIDE SEQUENCE [LARGE SCALE GENOMIC DNA]</scope>
</reference>
<evidence type="ECO:0000313" key="1">
    <source>
        <dbReference type="EMBL" id="AKU40379.1"/>
    </source>
</evidence>
<dbReference type="RefSeq" id="NP_570406.1">
    <property type="nucleotide sequence ID" value="NC_003391.1"/>
</dbReference>